<keyword evidence="3" id="KW-0812">Transmembrane</keyword>
<dbReference type="EMBL" id="BDGU01000034">
    <property type="protein sequence ID" value="GAW00625.1"/>
    <property type="molecule type" value="Genomic_DNA"/>
</dbReference>
<dbReference type="AlphaFoldDB" id="A0A1Q3E049"/>
<dbReference type="Proteomes" id="UP000188533">
    <property type="component" value="Unassembled WGS sequence"/>
</dbReference>
<proteinExistence type="predicted"/>
<organism evidence="4 5">
    <name type="scientific">Lentinula edodes</name>
    <name type="common">Shiitake mushroom</name>
    <name type="synonym">Lentinus edodes</name>
    <dbReference type="NCBI Taxonomy" id="5353"/>
    <lineage>
        <taxon>Eukaryota</taxon>
        <taxon>Fungi</taxon>
        <taxon>Dikarya</taxon>
        <taxon>Basidiomycota</taxon>
        <taxon>Agaricomycotina</taxon>
        <taxon>Agaricomycetes</taxon>
        <taxon>Agaricomycetidae</taxon>
        <taxon>Agaricales</taxon>
        <taxon>Marasmiineae</taxon>
        <taxon>Omphalotaceae</taxon>
        <taxon>Lentinula</taxon>
    </lineage>
</organism>
<gene>
    <name evidence="4" type="ORF">LENED_002164</name>
</gene>
<evidence type="ECO:0000313" key="4">
    <source>
        <dbReference type="EMBL" id="GAW00625.1"/>
    </source>
</evidence>
<keyword evidence="3" id="KW-1133">Transmembrane helix</keyword>
<feature type="region of interest" description="Disordered" evidence="2">
    <location>
        <begin position="247"/>
        <end position="280"/>
    </location>
</feature>
<feature type="compositionally biased region" description="Basic and acidic residues" evidence="2">
    <location>
        <begin position="250"/>
        <end position="280"/>
    </location>
</feature>
<evidence type="ECO:0000256" key="3">
    <source>
        <dbReference type="SAM" id="Phobius"/>
    </source>
</evidence>
<evidence type="ECO:0000256" key="1">
    <source>
        <dbReference type="SAM" id="Coils"/>
    </source>
</evidence>
<dbReference type="PROSITE" id="PS51257">
    <property type="entry name" value="PROKAR_LIPOPROTEIN"/>
    <property type="match status" value="1"/>
</dbReference>
<protein>
    <submittedName>
        <fullName evidence="4">Uncharacterized protein</fullName>
    </submittedName>
</protein>
<keyword evidence="5" id="KW-1185">Reference proteome</keyword>
<comment type="caution">
    <text evidence="4">The sequence shown here is derived from an EMBL/GenBank/DDBJ whole genome shotgun (WGS) entry which is preliminary data.</text>
</comment>
<accession>A0A1Q3E049</accession>
<keyword evidence="1" id="KW-0175">Coiled coil</keyword>
<keyword evidence="3" id="KW-0472">Membrane</keyword>
<feature type="transmembrane region" description="Helical" evidence="3">
    <location>
        <begin position="72"/>
        <end position="91"/>
    </location>
</feature>
<evidence type="ECO:0000313" key="5">
    <source>
        <dbReference type="Proteomes" id="UP000188533"/>
    </source>
</evidence>
<reference evidence="4 5" key="2">
    <citation type="submission" date="2017-02" db="EMBL/GenBank/DDBJ databases">
        <title>A genome survey and senescence transcriptome analysis in Lentinula edodes.</title>
        <authorList>
            <person name="Sakamoto Y."/>
            <person name="Nakade K."/>
            <person name="Sato S."/>
            <person name="Yoshida Y."/>
            <person name="Miyazaki K."/>
            <person name="Natsume S."/>
            <person name="Konno N."/>
        </authorList>
    </citation>
    <scope>NUCLEOTIDE SEQUENCE [LARGE SCALE GENOMIC DNA]</scope>
    <source>
        <strain evidence="4 5">NBRC 111202</strain>
    </source>
</reference>
<name>A0A1Q3E049_LENED</name>
<feature type="coiled-coil region" evidence="1">
    <location>
        <begin position="292"/>
        <end position="349"/>
    </location>
</feature>
<evidence type="ECO:0000256" key="2">
    <source>
        <dbReference type="SAM" id="MobiDB-lite"/>
    </source>
</evidence>
<sequence length="367" mass="41690">MGYRLKAPGTVTHYLISTASCSAHADIELEKSHDIYSFCVVVQGSLQSATRQKFSLGLLSSKIMREKSMRRHFSHGLFVVGIFLLLTLPQVTASPLTIRAAGPSAANNIDPTASSEIPPLPDEIWPVEFFQSKDNSLAIVIDRFYGFKAQHEDGKVIEFRYPETNGVPLMDFGYSMHPWTGHDFDNWYQAHGMITMFDLPHDEFNFPTKILSRLVFDDDGRVDGIPCLIKLQQGALKKLNGWINGATKGKGKETEVKGEEEVKRDKEREANRRKKEQEGRSRIIQANITRKERLLENSVRDAKDAVQQAEEDIRDNRDALTAIQRKRRLKQLKKELKQKEVALQSLKDSETKTLENCRKELKGCAVM</sequence>
<reference evidence="4 5" key="1">
    <citation type="submission" date="2016-08" db="EMBL/GenBank/DDBJ databases">
        <authorList>
            <consortium name="Lentinula edodes genome sequencing consortium"/>
            <person name="Sakamoto Y."/>
            <person name="Nakade K."/>
            <person name="Sato S."/>
            <person name="Yoshida Y."/>
            <person name="Miyazaki K."/>
            <person name="Natsume S."/>
            <person name="Konno N."/>
        </authorList>
    </citation>
    <scope>NUCLEOTIDE SEQUENCE [LARGE SCALE GENOMIC DNA]</scope>
    <source>
        <strain evidence="4 5">NBRC 111202</strain>
    </source>
</reference>